<name>A0A4D7CQW7_9ENTE</name>
<accession>A0A4D7CQW7</accession>
<dbReference type="InterPro" id="IPR036388">
    <property type="entry name" value="WH-like_DNA-bd_sf"/>
</dbReference>
<dbReference type="PANTHER" id="PTHR34298">
    <property type="entry name" value="SEGREGATION AND CONDENSATION PROTEIN B"/>
    <property type="match status" value="1"/>
</dbReference>
<sequence length="217" mass="24739">MTSLQSKIEALLFVVGQEGVSIDELAYYTQQPTSIIYQEIEHLMNKYQQDENSALNILEVGTQFVLTTKKEMAELLKDYAQSSLSHNLSQAALESLSIVAYKQPITRVEIDEIRGVQSAGSLQKLLSRNLIEERGRLDGPGRPILYGTTNYFMNYFGLETLNDLPSIEEMEKEFAEELPTDLFFDRFKEEIAVEPEASFDSQDLTDYLNEQQIKTSE</sequence>
<reference evidence="2 3" key="1">
    <citation type="submission" date="2019-04" db="EMBL/GenBank/DDBJ databases">
        <title>Vagococcus sp. nov., isolated from faeces of yaks (Bos grunniens).</title>
        <authorList>
            <person name="Ge Y."/>
        </authorList>
    </citation>
    <scope>NUCLEOTIDE SEQUENCE [LARGE SCALE GENOMIC DNA]</scope>
    <source>
        <strain evidence="2 3">MN-17</strain>
    </source>
</reference>
<dbReference type="Pfam" id="PF04079">
    <property type="entry name" value="SMC_ScpB"/>
    <property type="match status" value="1"/>
</dbReference>
<dbReference type="InterPro" id="IPR005234">
    <property type="entry name" value="ScpB_csome_segregation"/>
</dbReference>
<gene>
    <name evidence="1 2" type="primary">scpB</name>
    <name evidence="2" type="ORF">FA707_05675</name>
</gene>
<dbReference type="KEGG" id="vao:FA707_05675"/>
<comment type="function">
    <text evidence="1">Participates in chromosomal partition during cell division. May act via the formation of a condensin-like complex containing Smc and ScpA that pull DNA away from mid-cell into both cell halves.</text>
</comment>
<dbReference type="OrthoDB" id="9806226at2"/>
<dbReference type="PANTHER" id="PTHR34298:SF2">
    <property type="entry name" value="SEGREGATION AND CONDENSATION PROTEIN B"/>
    <property type="match status" value="1"/>
</dbReference>
<keyword evidence="1" id="KW-0131">Cell cycle</keyword>
<evidence type="ECO:0000256" key="1">
    <source>
        <dbReference type="HAMAP-Rule" id="MF_01804"/>
    </source>
</evidence>
<keyword evidence="3" id="KW-1185">Reference proteome</keyword>
<dbReference type="GO" id="GO:0006260">
    <property type="term" value="P:DNA replication"/>
    <property type="evidence" value="ECO:0007669"/>
    <property type="project" value="UniProtKB-UniRule"/>
</dbReference>
<comment type="similarity">
    <text evidence="1">Belongs to the ScpB family.</text>
</comment>
<evidence type="ECO:0000313" key="2">
    <source>
        <dbReference type="EMBL" id="QCI86488.1"/>
    </source>
</evidence>
<comment type="subunit">
    <text evidence="1">Homodimer. Homodimerization may be required to stabilize the binding of ScpA to the Smc head domains. Component of a cohesin-like complex composed of ScpA, ScpB and the Smc homodimer, in which ScpA and ScpB bind to the head domain of Smc. The presence of the three proteins is required for the association of the complex with DNA.</text>
</comment>
<dbReference type="EMBL" id="CP039712">
    <property type="protein sequence ID" value="QCI86488.1"/>
    <property type="molecule type" value="Genomic_DNA"/>
</dbReference>
<dbReference type="PIRSF" id="PIRSF019345">
    <property type="entry name" value="ScpB"/>
    <property type="match status" value="1"/>
</dbReference>
<protein>
    <recommendedName>
        <fullName evidence="1">Segregation and condensation protein B</fullName>
    </recommendedName>
</protein>
<dbReference type="RefSeq" id="WP_136953319.1">
    <property type="nucleotide sequence ID" value="NZ_CP039712.1"/>
</dbReference>
<comment type="subcellular location">
    <subcellularLocation>
        <location evidence="1">Cytoplasm</location>
    </subcellularLocation>
    <text evidence="1">Associated with two foci at the outer edges of the nucleoid region in young cells, and at four foci within both cell halves in older cells.</text>
</comment>
<keyword evidence="1" id="KW-0159">Chromosome partition</keyword>
<dbReference type="SUPFAM" id="SSF46785">
    <property type="entry name" value="Winged helix' DNA-binding domain"/>
    <property type="match status" value="2"/>
</dbReference>
<keyword evidence="1" id="KW-0963">Cytoplasm</keyword>
<evidence type="ECO:0000313" key="3">
    <source>
        <dbReference type="Proteomes" id="UP000298615"/>
    </source>
</evidence>
<keyword evidence="1" id="KW-0132">Cell division</keyword>
<dbReference type="AlphaFoldDB" id="A0A4D7CQW7"/>
<dbReference type="Proteomes" id="UP000298615">
    <property type="component" value="Chromosome"/>
</dbReference>
<dbReference type="Gene3D" id="1.10.10.10">
    <property type="entry name" value="Winged helix-like DNA-binding domain superfamily/Winged helix DNA-binding domain"/>
    <property type="match status" value="2"/>
</dbReference>
<dbReference type="GO" id="GO:0051304">
    <property type="term" value="P:chromosome separation"/>
    <property type="evidence" value="ECO:0007669"/>
    <property type="project" value="InterPro"/>
</dbReference>
<organism evidence="2 3">
    <name type="scientific">Vagococcus zengguangii</name>
    <dbReference type="NCBI Taxonomy" id="2571750"/>
    <lineage>
        <taxon>Bacteria</taxon>
        <taxon>Bacillati</taxon>
        <taxon>Bacillota</taxon>
        <taxon>Bacilli</taxon>
        <taxon>Lactobacillales</taxon>
        <taxon>Enterococcaceae</taxon>
        <taxon>Vagococcus</taxon>
    </lineage>
</organism>
<dbReference type="InterPro" id="IPR036390">
    <property type="entry name" value="WH_DNA-bd_sf"/>
</dbReference>
<dbReference type="GO" id="GO:0005737">
    <property type="term" value="C:cytoplasm"/>
    <property type="evidence" value="ECO:0007669"/>
    <property type="project" value="UniProtKB-SubCell"/>
</dbReference>
<dbReference type="GO" id="GO:0051301">
    <property type="term" value="P:cell division"/>
    <property type="evidence" value="ECO:0007669"/>
    <property type="project" value="UniProtKB-KW"/>
</dbReference>
<proteinExistence type="inferred from homology"/>
<dbReference type="HAMAP" id="MF_01804">
    <property type="entry name" value="ScpB"/>
    <property type="match status" value="1"/>
</dbReference>
<dbReference type="NCBIfam" id="TIGR00281">
    <property type="entry name" value="SMC-Scp complex subunit ScpB"/>
    <property type="match status" value="1"/>
</dbReference>